<gene>
    <name evidence="3" type="ORF">WKW82_29225</name>
</gene>
<evidence type="ECO:0000313" key="3">
    <source>
        <dbReference type="EMBL" id="MEJ8850754.1"/>
    </source>
</evidence>
<dbReference type="SUPFAM" id="SSF51556">
    <property type="entry name" value="Metallo-dependent hydrolases"/>
    <property type="match status" value="1"/>
</dbReference>
<organism evidence="3 4">
    <name type="scientific">Variovorax rhizosphaerae</name>
    <dbReference type="NCBI Taxonomy" id="1836200"/>
    <lineage>
        <taxon>Bacteria</taxon>
        <taxon>Pseudomonadati</taxon>
        <taxon>Pseudomonadota</taxon>
        <taxon>Betaproteobacteria</taxon>
        <taxon>Burkholderiales</taxon>
        <taxon>Comamonadaceae</taxon>
        <taxon>Variovorax</taxon>
    </lineage>
</organism>
<dbReference type="RefSeq" id="WP_340346195.1">
    <property type="nucleotide sequence ID" value="NZ_JBBKZT010000017.1"/>
</dbReference>
<name>A0ABU8WTR7_9BURK</name>
<evidence type="ECO:0000259" key="2">
    <source>
        <dbReference type="Pfam" id="PF04909"/>
    </source>
</evidence>
<accession>A0ABU8WTR7</accession>
<dbReference type="Pfam" id="PF04909">
    <property type="entry name" value="Amidohydro_2"/>
    <property type="match status" value="1"/>
</dbReference>
<dbReference type="InterPro" id="IPR032466">
    <property type="entry name" value="Metal_Hydrolase"/>
</dbReference>
<dbReference type="EMBL" id="JBBKZT010000017">
    <property type="protein sequence ID" value="MEJ8850754.1"/>
    <property type="molecule type" value="Genomic_DNA"/>
</dbReference>
<evidence type="ECO:0000256" key="1">
    <source>
        <dbReference type="ARBA" id="ARBA00038310"/>
    </source>
</evidence>
<dbReference type="Gene3D" id="3.20.20.140">
    <property type="entry name" value="Metal-dependent hydrolases"/>
    <property type="match status" value="1"/>
</dbReference>
<keyword evidence="4" id="KW-1185">Reference proteome</keyword>
<protein>
    <submittedName>
        <fullName evidence="3">Amidohydrolase family protein</fullName>
    </submittedName>
</protein>
<reference evidence="3 4" key="1">
    <citation type="submission" date="2024-03" db="EMBL/GenBank/DDBJ databases">
        <title>Novel species of the genus Variovorax.</title>
        <authorList>
            <person name="Liu Q."/>
            <person name="Xin Y.-H."/>
        </authorList>
    </citation>
    <scope>NUCLEOTIDE SEQUENCE [LARGE SCALE GENOMIC DNA]</scope>
    <source>
        <strain evidence="3 4">KACC 18900</strain>
    </source>
</reference>
<dbReference type="Proteomes" id="UP001385892">
    <property type="component" value="Unassembled WGS sequence"/>
</dbReference>
<comment type="similarity">
    <text evidence="1">Belongs to the metallo-dependent hydrolases superfamily.</text>
</comment>
<evidence type="ECO:0000313" key="4">
    <source>
        <dbReference type="Proteomes" id="UP001385892"/>
    </source>
</evidence>
<proteinExistence type="inferred from homology"/>
<comment type="caution">
    <text evidence="3">The sequence shown here is derived from an EMBL/GenBank/DDBJ whole genome shotgun (WGS) entry which is preliminary data.</text>
</comment>
<dbReference type="InterPro" id="IPR052350">
    <property type="entry name" value="Metallo-dep_Lactonases"/>
</dbReference>
<dbReference type="InterPro" id="IPR006680">
    <property type="entry name" value="Amidohydro-rel"/>
</dbReference>
<dbReference type="PANTHER" id="PTHR43569">
    <property type="entry name" value="AMIDOHYDROLASE"/>
    <property type="match status" value="1"/>
</dbReference>
<feature type="domain" description="Amidohydrolase-related" evidence="2">
    <location>
        <begin position="45"/>
        <end position="357"/>
    </location>
</feature>
<sequence>MTATEAHAPVAAQAASVFTATRAPDEAWLARAPGEAAIEPELAIVDPHMHLWDHKTGYKYFVPEFALDVAASGHTIDATVFIECHAMYRASGPEHLRWVGETEFAVGQAAMAASGKYTSCAAAAAIVGYADLTLGERTRETIEAHVEAANGRFRGVRQRGKWDADPAVNGPVGADRTGLYLEKSFGEGIDVLTSMGLTFDASIFHTQLPQVTALARAHPDATIVVVHTGSPLGHSSYAGKEAEVHALWLAGMKELATCPNVSIKMGGLLMCLGNFDFTKAERPPTSEQLAQLWRPYLEPCIELFGAGRCMASSNFPVDKAGMPYGTLWNMFKRVIAGCSLEDKKLILGGTARRLYRLP</sequence>
<dbReference type="PANTHER" id="PTHR43569:SF1">
    <property type="entry name" value="BLL3371 PROTEIN"/>
    <property type="match status" value="1"/>
</dbReference>